<dbReference type="GO" id="GO:0005634">
    <property type="term" value="C:nucleus"/>
    <property type="evidence" value="ECO:0007669"/>
    <property type="project" value="TreeGrafter"/>
</dbReference>
<dbReference type="GO" id="GO:0000340">
    <property type="term" value="F:RNA 7-methylguanosine cap binding"/>
    <property type="evidence" value="ECO:0007669"/>
    <property type="project" value="InterPro"/>
</dbReference>
<dbReference type="Proteomes" id="UP000093000">
    <property type="component" value="Unassembled WGS sequence"/>
</dbReference>
<protein>
    <submittedName>
        <fullName evidence="2">Uncharacterized protein</fullName>
    </submittedName>
</protein>
<organism evidence="2 3">
    <name type="scientific">Choanephora cucurbitarum</name>
    <dbReference type="NCBI Taxonomy" id="101091"/>
    <lineage>
        <taxon>Eukaryota</taxon>
        <taxon>Fungi</taxon>
        <taxon>Fungi incertae sedis</taxon>
        <taxon>Mucoromycota</taxon>
        <taxon>Mucoromycotina</taxon>
        <taxon>Mucoromycetes</taxon>
        <taxon>Mucorales</taxon>
        <taxon>Mucorineae</taxon>
        <taxon>Choanephoraceae</taxon>
        <taxon>Choanephoroideae</taxon>
        <taxon>Choanephora</taxon>
    </lineage>
</organism>
<dbReference type="Pfam" id="PF10309">
    <property type="entry name" value="NCBP3"/>
    <property type="match status" value="1"/>
</dbReference>
<dbReference type="PANTHER" id="PTHR16291:SF0">
    <property type="entry name" value="NUCLEAR CAP-BINDING PROTEIN SUBUNIT 3"/>
    <property type="match status" value="1"/>
</dbReference>
<dbReference type="InParanoid" id="A0A1C7NQM3"/>
<feature type="compositionally biased region" description="Basic and acidic residues" evidence="1">
    <location>
        <begin position="160"/>
        <end position="192"/>
    </location>
</feature>
<evidence type="ECO:0000256" key="1">
    <source>
        <dbReference type="SAM" id="MobiDB-lite"/>
    </source>
</evidence>
<comment type="caution">
    <text evidence="2">The sequence shown here is derived from an EMBL/GenBank/DDBJ whole genome shotgun (WGS) entry which is preliminary data.</text>
</comment>
<dbReference type="InterPro" id="IPR019416">
    <property type="entry name" value="NCBP3"/>
</dbReference>
<accession>A0A1C7NQM3</accession>
<evidence type="ECO:0000313" key="2">
    <source>
        <dbReference type="EMBL" id="OBZ91338.1"/>
    </source>
</evidence>
<dbReference type="EMBL" id="LUGH01000014">
    <property type="protein sequence ID" value="OBZ91338.1"/>
    <property type="molecule type" value="Genomic_DNA"/>
</dbReference>
<dbReference type="GO" id="GO:0003729">
    <property type="term" value="F:mRNA binding"/>
    <property type="evidence" value="ECO:0007669"/>
    <property type="project" value="InterPro"/>
</dbReference>
<gene>
    <name evidence="2" type="ORF">A0J61_00600</name>
</gene>
<sequence length="240" mass="27488">MIEDKVELDLELDAELQADLNTTPVELESAQSLFEEEEKEEHHYEFEGIPRPSVLFLRGVDDLSTSDITSYVGSPLLQKVQWINDASCNLVFESNAQAVEVAQSLLKEPTDSLDHLTLLPAKPFAKEDRTIDLFVRIATDEDVKERGSREKSRYYQLHGVENETPREANQRKGRMARAERMTRNGGDGRDVFSRLGNRIPARTRSQSPSRETTRTLGRDRSIEREVPRHLKDRLGPRRES</sequence>
<name>A0A1C7NQM3_9FUNG</name>
<proteinExistence type="predicted"/>
<reference evidence="2 3" key="1">
    <citation type="submission" date="2016-03" db="EMBL/GenBank/DDBJ databases">
        <title>Choanephora cucurbitarum.</title>
        <authorList>
            <person name="Min B."/>
            <person name="Park H."/>
            <person name="Park J.-H."/>
            <person name="Shin H.-D."/>
            <person name="Choi I.-G."/>
        </authorList>
    </citation>
    <scope>NUCLEOTIDE SEQUENCE [LARGE SCALE GENOMIC DNA]</scope>
    <source>
        <strain evidence="2 3">KUS-F28377</strain>
    </source>
</reference>
<evidence type="ECO:0000313" key="3">
    <source>
        <dbReference type="Proteomes" id="UP000093000"/>
    </source>
</evidence>
<feature type="compositionally biased region" description="Basic and acidic residues" evidence="1">
    <location>
        <begin position="211"/>
        <end position="240"/>
    </location>
</feature>
<dbReference type="AlphaFoldDB" id="A0A1C7NQM3"/>
<dbReference type="PANTHER" id="PTHR16291">
    <property type="entry name" value="NUCLEAR CAP-BINDING PROTEIN SUBUNIT 3"/>
    <property type="match status" value="1"/>
</dbReference>
<keyword evidence="3" id="KW-1185">Reference proteome</keyword>
<dbReference type="OrthoDB" id="422106at2759"/>
<feature type="region of interest" description="Disordered" evidence="1">
    <location>
        <begin position="160"/>
        <end position="240"/>
    </location>
</feature>